<keyword evidence="1" id="KW-0472">Membrane</keyword>
<feature type="transmembrane region" description="Helical" evidence="1">
    <location>
        <begin position="12"/>
        <end position="32"/>
    </location>
</feature>
<reference evidence="3" key="1">
    <citation type="submission" date="2022-09" db="EMBL/GenBank/DDBJ databases">
        <title>Actin cytoskeleton and complex cell architecture in an #Asgard archaeon.</title>
        <authorList>
            <person name="Ponce Toledo R.I."/>
            <person name="Schleper C."/>
            <person name="Rodrigues Oliveira T."/>
            <person name="Wollweber F."/>
            <person name="Xu J."/>
            <person name="Rittmann S."/>
            <person name="Klingl A."/>
            <person name="Pilhofer M."/>
        </authorList>
    </citation>
    <scope>NUCLEOTIDE SEQUENCE</scope>
    <source>
        <strain evidence="3">B-35</strain>
    </source>
</reference>
<name>A0ABY6HS38_9ARCH</name>
<dbReference type="Gene3D" id="3.30.70.920">
    <property type="match status" value="1"/>
</dbReference>
<feature type="transmembrane region" description="Helical" evidence="1">
    <location>
        <begin position="155"/>
        <end position="171"/>
    </location>
</feature>
<feature type="transmembrane region" description="Helical" evidence="1">
    <location>
        <begin position="183"/>
        <end position="203"/>
    </location>
</feature>
<keyword evidence="1" id="KW-1133">Transmembrane helix</keyword>
<feature type="transmembrane region" description="Helical" evidence="1">
    <location>
        <begin position="38"/>
        <end position="62"/>
    </location>
</feature>
<gene>
    <name evidence="3" type="ORF">NEF87_002616</name>
</gene>
<dbReference type="InterPro" id="IPR011008">
    <property type="entry name" value="Dimeric_a/b-barrel"/>
</dbReference>
<dbReference type="InterPro" id="IPR037185">
    <property type="entry name" value="EmrE-like"/>
</dbReference>
<accession>A0ABY6HS38</accession>
<protein>
    <recommendedName>
        <fullName evidence="2">Transcription regulator AsnC/Lrp ligand binding domain-containing protein</fullName>
    </recommendedName>
</protein>
<evidence type="ECO:0000313" key="3">
    <source>
        <dbReference type="EMBL" id="UYP46331.1"/>
    </source>
</evidence>
<dbReference type="Proteomes" id="UP001208689">
    <property type="component" value="Chromosome"/>
</dbReference>
<evidence type="ECO:0000259" key="2">
    <source>
        <dbReference type="Pfam" id="PF01037"/>
    </source>
</evidence>
<evidence type="ECO:0000313" key="4">
    <source>
        <dbReference type="Proteomes" id="UP001208689"/>
    </source>
</evidence>
<organism evidence="3 4">
    <name type="scientific">Candidatus Lokiarchaeum ossiferum</name>
    <dbReference type="NCBI Taxonomy" id="2951803"/>
    <lineage>
        <taxon>Archaea</taxon>
        <taxon>Promethearchaeati</taxon>
        <taxon>Promethearchaeota</taxon>
        <taxon>Promethearchaeia</taxon>
        <taxon>Promethearchaeales</taxon>
        <taxon>Promethearchaeaceae</taxon>
        <taxon>Candidatus Lokiarchaeum</taxon>
    </lineage>
</organism>
<dbReference type="EMBL" id="CP104013">
    <property type="protein sequence ID" value="UYP46331.1"/>
    <property type="molecule type" value="Genomic_DNA"/>
</dbReference>
<sequence length="446" mass="50983">MAKQNTTSQKIVLLSLCNVMWGLIPLPASKLFANYSTFLIIFARFLMMTIFTLGFILIFILYQQMHLKKKKKQSIKIKEIVSYLASKNVEFFNFPQWLYLLFLAVFGMNLMTILFFWGLKSVGVIITSIGVIFSLVVVTAVNWGRGKEEMSPFKALYLITLIGATVILGIISQNQQSGENQQFSWNTIGIIIAYGLTLSFFVISSSKDKMSPKEFTLLRINKNYRLIRTFLKLGILSFFASLTFIPLQLIFGILPLGNEISGEISRFFSEVHLWWTISWTGNGIILILICTIAPYFLYYFLAANWPKHTSFDLWVGVLQLIEPIINLILGVTILEENFPISWLVVIIFLMGIAIVTRYLSETEAQIFALFLLKTKPNQNKEAMTIAYSFKAVRQVFSLIGNYDLMLDVQLHSSQALNKFIQQTILSLPGLIEYDMLIITNTEMDRN</sequence>
<proteinExistence type="predicted"/>
<dbReference type="Pfam" id="PF01037">
    <property type="entry name" value="AsnC_trans_reg"/>
    <property type="match status" value="1"/>
</dbReference>
<dbReference type="SUPFAM" id="SSF103481">
    <property type="entry name" value="Multidrug resistance efflux transporter EmrE"/>
    <property type="match status" value="1"/>
</dbReference>
<feature type="transmembrane region" description="Helical" evidence="1">
    <location>
        <begin position="340"/>
        <end position="359"/>
    </location>
</feature>
<feature type="transmembrane region" description="Helical" evidence="1">
    <location>
        <begin position="97"/>
        <end position="117"/>
    </location>
</feature>
<feature type="transmembrane region" description="Helical" evidence="1">
    <location>
        <begin position="123"/>
        <end position="143"/>
    </location>
</feature>
<evidence type="ECO:0000256" key="1">
    <source>
        <dbReference type="SAM" id="Phobius"/>
    </source>
</evidence>
<feature type="transmembrane region" description="Helical" evidence="1">
    <location>
        <begin position="274"/>
        <end position="301"/>
    </location>
</feature>
<feature type="transmembrane region" description="Helical" evidence="1">
    <location>
        <begin position="229"/>
        <end position="254"/>
    </location>
</feature>
<dbReference type="SUPFAM" id="SSF54909">
    <property type="entry name" value="Dimeric alpha+beta barrel"/>
    <property type="match status" value="1"/>
</dbReference>
<keyword evidence="1" id="KW-0812">Transmembrane</keyword>
<feature type="transmembrane region" description="Helical" evidence="1">
    <location>
        <begin position="313"/>
        <end position="334"/>
    </location>
</feature>
<feature type="domain" description="Transcription regulator AsnC/Lrp ligand binding" evidence="2">
    <location>
        <begin position="373"/>
        <end position="440"/>
    </location>
</feature>
<dbReference type="InterPro" id="IPR019887">
    <property type="entry name" value="Tscrpt_reg_AsnC/Lrp_C"/>
</dbReference>
<keyword evidence="4" id="KW-1185">Reference proteome</keyword>